<reference evidence="5" key="1">
    <citation type="submission" date="2019-08" db="EMBL/GenBank/DDBJ databases">
        <title>The genome of the North American firefly Photinus pyralis.</title>
        <authorList>
            <consortium name="Photinus pyralis genome working group"/>
            <person name="Fallon T.R."/>
            <person name="Sander Lower S.E."/>
            <person name="Weng J.-K."/>
        </authorList>
    </citation>
    <scope>NUCLEOTIDE SEQUENCE</scope>
    <source>
        <strain evidence="5">TRF0915ILg1</strain>
        <tissue evidence="5">Whole body</tissue>
    </source>
</reference>
<name>A0A8K0GAE0_IGNLU</name>
<feature type="DNA-binding region" description="H-T-H motif" evidence="2">
    <location>
        <begin position="28"/>
        <end position="48"/>
    </location>
</feature>
<sequence>MAVARKIRKYSIEDMEKALDAGRRGVSVASASKDFGISRITLLYKSKGKYPVNVRMGPETILTLEEEKLLVKWLLRIAEVGFPATKQLWQKWYKGFTARHSEISARLTQNLTKCRSDLTEGKIRNWFQEINDYLTANHLEAVVKDSQRIYNADETAFFLAPKGMKCLIQKGDKTAYSFIGNDEKECLTCLMTPNASGDLRPPLIIYNYERLPAHIISMMPKKWAIGKSESGWMTSQIILGCQRMKYPDQTNAINYARYFKDDKYKSDVVNAKPNLEFKVKNEFLEYLEAKLGNEKLSNFKLEEEADDWSGEVKDTNLFMLWKNIRNELKMLKEQTNLKVSELQETNGSLPDSSINPNVDIDETRLRIENTPENNFQRTITGGQSFHSKNEATYESKRFKENILSVGRNTTVKSKKNEKDELEKKNRNRVREEKKKEAERLKAEKN</sequence>
<dbReference type="InterPro" id="IPR007889">
    <property type="entry name" value="HTH_Psq"/>
</dbReference>
<feature type="domain" description="HTH psq-type" evidence="4">
    <location>
        <begin position="1"/>
        <end position="52"/>
    </location>
</feature>
<dbReference type="Proteomes" id="UP000801492">
    <property type="component" value="Unassembled WGS sequence"/>
</dbReference>
<dbReference type="InterPro" id="IPR050863">
    <property type="entry name" value="CenT-Element_Derived"/>
</dbReference>
<accession>A0A8K0GAE0</accession>
<feature type="region of interest" description="Disordered" evidence="3">
    <location>
        <begin position="407"/>
        <end position="445"/>
    </location>
</feature>
<dbReference type="EMBL" id="VTPC01037324">
    <property type="protein sequence ID" value="KAF2891178.1"/>
    <property type="molecule type" value="Genomic_DNA"/>
</dbReference>
<comment type="caution">
    <text evidence="5">The sequence shown here is derived from an EMBL/GenBank/DDBJ whole genome shotgun (WGS) entry which is preliminary data.</text>
</comment>
<dbReference type="Pfam" id="PF05225">
    <property type="entry name" value="HTH_psq"/>
    <property type="match status" value="1"/>
</dbReference>
<dbReference type="SUPFAM" id="SSF46689">
    <property type="entry name" value="Homeodomain-like"/>
    <property type="match status" value="1"/>
</dbReference>
<proteinExistence type="predicted"/>
<dbReference type="OrthoDB" id="10031330at2759"/>
<dbReference type="PANTHER" id="PTHR19303:SF74">
    <property type="entry name" value="POGO TRANSPOSABLE ELEMENT WITH KRAB DOMAIN"/>
    <property type="match status" value="1"/>
</dbReference>
<keyword evidence="2" id="KW-0238">DNA-binding</keyword>
<dbReference type="PROSITE" id="PS50960">
    <property type="entry name" value="HTH_PSQ"/>
    <property type="match status" value="1"/>
</dbReference>
<dbReference type="AlphaFoldDB" id="A0A8K0GAE0"/>
<gene>
    <name evidence="5" type="ORF">ILUMI_14995</name>
</gene>
<evidence type="ECO:0000313" key="5">
    <source>
        <dbReference type="EMBL" id="KAF2891178.1"/>
    </source>
</evidence>
<evidence type="ECO:0000256" key="2">
    <source>
        <dbReference type="PROSITE-ProRule" id="PRU00320"/>
    </source>
</evidence>
<dbReference type="PANTHER" id="PTHR19303">
    <property type="entry name" value="TRANSPOSON"/>
    <property type="match status" value="1"/>
</dbReference>
<dbReference type="GO" id="GO:0005634">
    <property type="term" value="C:nucleus"/>
    <property type="evidence" value="ECO:0007669"/>
    <property type="project" value="UniProtKB-SubCell"/>
</dbReference>
<keyword evidence="6" id="KW-1185">Reference proteome</keyword>
<keyword evidence="2" id="KW-0539">Nucleus</keyword>
<protein>
    <recommendedName>
        <fullName evidence="4">HTH psq-type domain-containing protein</fullName>
    </recommendedName>
</protein>
<evidence type="ECO:0000259" key="4">
    <source>
        <dbReference type="PROSITE" id="PS50960"/>
    </source>
</evidence>
<feature type="compositionally biased region" description="Basic and acidic residues" evidence="3">
    <location>
        <begin position="414"/>
        <end position="445"/>
    </location>
</feature>
<evidence type="ECO:0000313" key="6">
    <source>
        <dbReference type="Proteomes" id="UP000801492"/>
    </source>
</evidence>
<evidence type="ECO:0000256" key="3">
    <source>
        <dbReference type="SAM" id="MobiDB-lite"/>
    </source>
</evidence>
<dbReference type="GO" id="GO:0003677">
    <property type="term" value="F:DNA binding"/>
    <property type="evidence" value="ECO:0007669"/>
    <property type="project" value="UniProtKB-UniRule"/>
</dbReference>
<comment type="subcellular location">
    <subcellularLocation>
        <location evidence="1 2">Nucleus</location>
    </subcellularLocation>
</comment>
<evidence type="ECO:0000256" key="1">
    <source>
        <dbReference type="ARBA" id="ARBA00004123"/>
    </source>
</evidence>
<dbReference type="InterPro" id="IPR009057">
    <property type="entry name" value="Homeodomain-like_sf"/>
</dbReference>
<organism evidence="5 6">
    <name type="scientific">Ignelater luminosus</name>
    <name type="common">Cucubano</name>
    <name type="synonym">Pyrophorus luminosus</name>
    <dbReference type="NCBI Taxonomy" id="2038154"/>
    <lineage>
        <taxon>Eukaryota</taxon>
        <taxon>Metazoa</taxon>
        <taxon>Ecdysozoa</taxon>
        <taxon>Arthropoda</taxon>
        <taxon>Hexapoda</taxon>
        <taxon>Insecta</taxon>
        <taxon>Pterygota</taxon>
        <taxon>Neoptera</taxon>
        <taxon>Endopterygota</taxon>
        <taxon>Coleoptera</taxon>
        <taxon>Polyphaga</taxon>
        <taxon>Elateriformia</taxon>
        <taxon>Elateroidea</taxon>
        <taxon>Elateridae</taxon>
        <taxon>Agrypninae</taxon>
        <taxon>Pyrophorini</taxon>
        <taxon>Ignelater</taxon>
    </lineage>
</organism>
<feature type="non-terminal residue" evidence="5">
    <location>
        <position position="1"/>
    </location>
</feature>